<keyword evidence="2" id="KW-1185">Reference proteome</keyword>
<evidence type="ECO:0000313" key="1">
    <source>
        <dbReference type="EMBL" id="CAG8740196.1"/>
    </source>
</evidence>
<proteinExistence type="predicted"/>
<comment type="caution">
    <text evidence="1">The sequence shown here is derived from an EMBL/GenBank/DDBJ whole genome shotgun (WGS) entry which is preliminary data.</text>
</comment>
<accession>A0ACA9QDS9</accession>
<name>A0ACA9QDS9_9GLOM</name>
<evidence type="ECO:0000313" key="2">
    <source>
        <dbReference type="Proteomes" id="UP000789920"/>
    </source>
</evidence>
<dbReference type="EMBL" id="CAJVQC010028619">
    <property type="protein sequence ID" value="CAG8740196.1"/>
    <property type="molecule type" value="Genomic_DNA"/>
</dbReference>
<feature type="non-terminal residue" evidence="1">
    <location>
        <position position="316"/>
    </location>
</feature>
<dbReference type="Proteomes" id="UP000789920">
    <property type="component" value="Unassembled WGS sequence"/>
</dbReference>
<organism evidence="1 2">
    <name type="scientific">Racocetra persica</name>
    <dbReference type="NCBI Taxonomy" id="160502"/>
    <lineage>
        <taxon>Eukaryota</taxon>
        <taxon>Fungi</taxon>
        <taxon>Fungi incertae sedis</taxon>
        <taxon>Mucoromycota</taxon>
        <taxon>Glomeromycotina</taxon>
        <taxon>Glomeromycetes</taxon>
        <taxon>Diversisporales</taxon>
        <taxon>Gigasporaceae</taxon>
        <taxon>Racocetra</taxon>
    </lineage>
</organism>
<sequence>MSKDSRYYLNILEDGKDREFNFYSFNSFTNQILIGTGGFGNVYRANYKDANMLVALKSYEASSNLKEIVNEVRIQKAVDIHDNILRFLGVTKQEQEEICFSGIREKVVEGTPIRYWEIYQECWQNDPDIRPTMSQIFDKLKKINLNSPVFQITSSNNSVVSLHYADSMDIELCIKDFFTNIIEQNHDISLQYEVDFFNSQAKDLWNILVKLTNIGKEFTQISKEINEHYMHRPRIIKSIFEWLKHYNENMNPDSNSNLQCLLGFFHFMGISTRKDQELAFNLFNGAAINNPIAVFYLAECFRCGYGVNKDPAKAIE</sequence>
<reference evidence="1" key="1">
    <citation type="submission" date="2021-06" db="EMBL/GenBank/DDBJ databases">
        <authorList>
            <person name="Kallberg Y."/>
            <person name="Tangrot J."/>
            <person name="Rosling A."/>
        </authorList>
    </citation>
    <scope>NUCLEOTIDE SEQUENCE</scope>
    <source>
        <strain evidence="1">MA461A</strain>
    </source>
</reference>
<protein>
    <submittedName>
        <fullName evidence="1">4338_t:CDS:1</fullName>
    </submittedName>
</protein>
<gene>
    <name evidence="1" type="ORF">RPERSI_LOCUS13073</name>
</gene>